<evidence type="ECO:0000259" key="4">
    <source>
        <dbReference type="PROSITE" id="PS01124"/>
    </source>
</evidence>
<dbReference type="RefSeq" id="WP_148450127.1">
    <property type="nucleotide sequence ID" value="NZ_VSDO01000001.1"/>
</dbReference>
<dbReference type="Gene3D" id="1.10.10.60">
    <property type="entry name" value="Homeodomain-like"/>
    <property type="match status" value="2"/>
</dbReference>
<dbReference type="Proteomes" id="UP000325218">
    <property type="component" value="Unassembled WGS sequence"/>
</dbReference>
<dbReference type="SUPFAM" id="SSF46689">
    <property type="entry name" value="Homeodomain-like"/>
    <property type="match status" value="2"/>
</dbReference>
<dbReference type="PROSITE" id="PS00041">
    <property type="entry name" value="HTH_ARAC_FAMILY_1"/>
    <property type="match status" value="1"/>
</dbReference>
<keyword evidence="2" id="KW-0238">DNA-binding</keyword>
<keyword evidence="6" id="KW-1185">Reference proteome</keyword>
<name>A0A5D0CX26_9BACL</name>
<dbReference type="EMBL" id="VSDO01000001">
    <property type="protein sequence ID" value="TYA14532.1"/>
    <property type="molecule type" value="Genomic_DNA"/>
</dbReference>
<sequence>MKSRIIFGKTEETSRLPVFMTTLGYWEHQDETHRPAGFPDYQVHQVIQGQGSLILGEEEFLVGPGEVFFLFPGIPHKYMPVSDRWELAWVSFQGREASQLLAYARVNGSGVGRLRTSTLLDPLYRMLEAEETGIEDFETECSKQLYNLLLDLKKELIEPAAKNDELERMRPVLTYIAQNLSRPLPLGELAEIAGVSPQYLCRLFQKTLKLRPLAYINQERVNLSKKLMFTERGKKIYEIAQRAGYENSSYFCAVFKRYTGMSPEEFKRMHGLGS</sequence>
<dbReference type="GO" id="GO:0043565">
    <property type="term" value="F:sequence-specific DNA binding"/>
    <property type="evidence" value="ECO:0007669"/>
    <property type="project" value="InterPro"/>
</dbReference>
<reference evidence="5 6" key="1">
    <citation type="submission" date="2019-08" db="EMBL/GenBank/DDBJ databases">
        <title>Genome sequencing of Paenibacillus faecis DSM 23593(T).</title>
        <authorList>
            <person name="Kook J.-K."/>
            <person name="Park S.-N."/>
            <person name="Lim Y.K."/>
        </authorList>
    </citation>
    <scope>NUCLEOTIDE SEQUENCE [LARGE SCALE GENOMIC DNA]</scope>
    <source>
        <strain evidence="5 6">DSM 23593</strain>
    </source>
</reference>
<dbReference type="Gene3D" id="2.60.120.280">
    <property type="entry name" value="Regulatory protein AraC"/>
    <property type="match status" value="1"/>
</dbReference>
<evidence type="ECO:0000256" key="1">
    <source>
        <dbReference type="ARBA" id="ARBA00023015"/>
    </source>
</evidence>
<dbReference type="SMART" id="SM00342">
    <property type="entry name" value="HTH_ARAC"/>
    <property type="match status" value="1"/>
</dbReference>
<keyword evidence="1" id="KW-0805">Transcription regulation</keyword>
<dbReference type="SUPFAM" id="SSF51215">
    <property type="entry name" value="Regulatory protein AraC"/>
    <property type="match status" value="1"/>
</dbReference>
<dbReference type="InterPro" id="IPR003313">
    <property type="entry name" value="AraC-bd"/>
</dbReference>
<feature type="domain" description="HTH araC/xylS-type" evidence="4">
    <location>
        <begin position="170"/>
        <end position="269"/>
    </location>
</feature>
<dbReference type="OrthoDB" id="185320at2"/>
<organism evidence="5 6">
    <name type="scientific">Paenibacillus faecis</name>
    <dbReference type="NCBI Taxonomy" id="862114"/>
    <lineage>
        <taxon>Bacteria</taxon>
        <taxon>Bacillati</taxon>
        <taxon>Bacillota</taxon>
        <taxon>Bacilli</taxon>
        <taxon>Bacillales</taxon>
        <taxon>Paenibacillaceae</taxon>
        <taxon>Paenibacillus</taxon>
    </lineage>
</organism>
<dbReference type="AlphaFoldDB" id="A0A5D0CX26"/>
<dbReference type="Pfam" id="PF02311">
    <property type="entry name" value="AraC_binding"/>
    <property type="match status" value="1"/>
</dbReference>
<proteinExistence type="predicted"/>
<dbReference type="Pfam" id="PF12833">
    <property type="entry name" value="HTH_18"/>
    <property type="match status" value="1"/>
</dbReference>
<evidence type="ECO:0000313" key="6">
    <source>
        <dbReference type="Proteomes" id="UP000325218"/>
    </source>
</evidence>
<dbReference type="InterPro" id="IPR020449">
    <property type="entry name" value="Tscrpt_reg_AraC-type_HTH"/>
</dbReference>
<gene>
    <name evidence="5" type="ORF">FRY98_02260</name>
</gene>
<evidence type="ECO:0000313" key="5">
    <source>
        <dbReference type="EMBL" id="TYA14532.1"/>
    </source>
</evidence>
<keyword evidence="3" id="KW-0804">Transcription</keyword>
<dbReference type="InterPro" id="IPR037923">
    <property type="entry name" value="HTH-like"/>
</dbReference>
<comment type="caution">
    <text evidence="5">The sequence shown here is derived from an EMBL/GenBank/DDBJ whole genome shotgun (WGS) entry which is preliminary data.</text>
</comment>
<dbReference type="PRINTS" id="PR00032">
    <property type="entry name" value="HTHARAC"/>
</dbReference>
<evidence type="ECO:0000256" key="3">
    <source>
        <dbReference type="ARBA" id="ARBA00023163"/>
    </source>
</evidence>
<protein>
    <submittedName>
        <fullName evidence="5">AraC family transcriptional regulator</fullName>
    </submittedName>
</protein>
<dbReference type="InterPro" id="IPR018062">
    <property type="entry name" value="HTH_AraC-typ_CS"/>
</dbReference>
<dbReference type="PANTHER" id="PTHR43280">
    <property type="entry name" value="ARAC-FAMILY TRANSCRIPTIONAL REGULATOR"/>
    <property type="match status" value="1"/>
</dbReference>
<accession>A0A5D0CX26</accession>
<dbReference type="GO" id="GO:0003700">
    <property type="term" value="F:DNA-binding transcription factor activity"/>
    <property type="evidence" value="ECO:0007669"/>
    <property type="project" value="InterPro"/>
</dbReference>
<dbReference type="InterPro" id="IPR018060">
    <property type="entry name" value="HTH_AraC"/>
</dbReference>
<dbReference type="PANTHER" id="PTHR43280:SF28">
    <property type="entry name" value="HTH-TYPE TRANSCRIPTIONAL ACTIVATOR RHAS"/>
    <property type="match status" value="1"/>
</dbReference>
<evidence type="ECO:0000256" key="2">
    <source>
        <dbReference type="ARBA" id="ARBA00023125"/>
    </source>
</evidence>
<dbReference type="InterPro" id="IPR009057">
    <property type="entry name" value="Homeodomain-like_sf"/>
</dbReference>
<dbReference type="PROSITE" id="PS01124">
    <property type="entry name" value="HTH_ARAC_FAMILY_2"/>
    <property type="match status" value="1"/>
</dbReference>